<protein>
    <submittedName>
        <fullName evidence="7">FAD-binding oxidoreductase</fullName>
    </submittedName>
</protein>
<gene>
    <name evidence="7" type="ORF">PV399_34375</name>
    <name evidence="8" type="ORF">PV666_36155</name>
</gene>
<dbReference type="Proteomes" id="UP001282288">
    <property type="component" value="Unassembled WGS sequence"/>
</dbReference>
<dbReference type="PANTHER" id="PTHR42973">
    <property type="entry name" value="BINDING OXIDOREDUCTASE, PUTATIVE (AFU_ORTHOLOGUE AFUA_1G17690)-RELATED"/>
    <property type="match status" value="1"/>
</dbReference>
<dbReference type="Pfam" id="PF08031">
    <property type="entry name" value="BBE"/>
    <property type="match status" value="1"/>
</dbReference>
<comment type="cofactor">
    <cofactor evidence="1">
        <name>FAD</name>
        <dbReference type="ChEBI" id="CHEBI:57692"/>
    </cofactor>
</comment>
<proteinExistence type="inferred from homology"/>
<comment type="similarity">
    <text evidence="2">Belongs to the oxygen-dependent FAD-linked oxidoreductase family.</text>
</comment>
<organism evidence="7 10">
    <name type="scientific">Streptomyces acidiscabies</name>
    <dbReference type="NCBI Taxonomy" id="42234"/>
    <lineage>
        <taxon>Bacteria</taxon>
        <taxon>Bacillati</taxon>
        <taxon>Actinomycetota</taxon>
        <taxon>Actinomycetes</taxon>
        <taxon>Kitasatosporales</taxon>
        <taxon>Streptomycetaceae</taxon>
        <taxon>Streptomyces</taxon>
    </lineage>
</organism>
<dbReference type="InterPro" id="IPR006094">
    <property type="entry name" value="Oxid_FAD_bind_N"/>
</dbReference>
<dbReference type="InterPro" id="IPR050416">
    <property type="entry name" value="FAD-linked_Oxidoreductase"/>
</dbReference>
<evidence type="ECO:0000313" key="7">
    <source>
        <dbReference type="EMBL" id="MDX2964772.1"/>
    </source>
</evidence>
<dbReference type="GO" id="GO:0016491">
    <property type="term" value="F:oxidoreductase activity"/>
    <property type="evidence" value="ECO:0007669"/>
    <property type="project" value="UniProtKB-KW"/>
</dbReference>
<dbReference type="InterPro" id="IPR016166">
    <property type="entry name" value="FAD-bd_PCMH"/>
</dbReference>
<dbReference type="Pfam" id="PF01565">
    <property type="entry name" value="FAD_binding_4"/>
    <property type="match status" value="1"/>
</dbReference>
<evidence type="ECO:0000256" key="3">
    <source>
        <dbReference type="ARBA" id="ARBA00022630"/>
    </source>
</evidence>
<dbReference type="InterPro" id="IPR016169">
    <property type="entry name" value="FAD-bd_PCMH_sub2"/>
</dbReference>
<keyword evidence="9" id="KW-1185">Reference proteome</keyword>
<keyword evidence="3" id="KW-0285">Flavoprotein</keyword>
<evidence type="ECO:0000256" key="2">
    <source>
        <dbReference type="ARBA" id="ARBA00005466"/>
    </source>
</evidence>
<evidence type="ECO:0000256" key="1">
    <source>
        <dbReference type="ARBA" id="ARBA00001974"/>
    </source>
</evidence>
<evidence type="ECO:0000313" key="9">
    <source>
        <dbReference type="Proteomes" id="UP001272987"/>
    </source>
</evidence>
<dbReference type="PROSITE" id="PS00862">
    <property type="entry name" value="OX2_COVAL_FAD"/>
    <property type="match status" value="1"/>
</dbReference>
<evidence type="ECO:0000259" key="6">
    <source>
        <dbReference type="PROSITE" id="PS51387"/>
    </source>
</evidence>
<dbReference type="Gene3D" id="3.40.462.20">
    <property type="match status" value="1"/>
</dbReference>
<reference evidence="7 9" key="1">
    <citation type="journal article" date="2023" name="Microb. Genom.">
        <title>Mesoterricola silvestris gen. nov., sp. nov., Mesoterricola sediminis sp. nov., Geothrix oryzae sp. nov., Geothrix edaphica sp. nov., Geothrix rubra sp. nov., and Geothrix limicola sp. nov., six novel members of Acidobacteriota isolated from soils.</title>
        <authorList>
            <person name="Weisberg A.J."/>
            <person name="Pearce E."/>
            <person name="Kramer C.G."/>
            <person name="Chang J.H."/>
            <person name="Clarke C.R."/>
        </authorList>
    </citation>
    <scope>NUCLEOTIDE SEQUENCE</scope>
    <source>
        <strain evidence="8 9">NB05-1H</strain>
        <strain evidence="7">NRRL_B-16521</strain>
    </source>
</reference>
<dbReference type="Gene3D" id="3.30.465.10">
    <property type="match status" value="1"/>
</dbReference>
<keyword evidence="4" id="KW-0274">FAD</keyword>
<sequence>MNATPDFPADFRGALLHPDDDGYDAARAGFNSRTADARPGLIARCRDTADVVTALRHASAHGLPVAVRGGGHGLDAYALPDEAFVIDLSGLRGISVDPGTRTVRAQAGVLLGELDAAAQVHGLAVPAGTVTSTGVAGLTLGGGIGHLMRSFGATVDNLLGCEVVTVDGRVVRADSETNADLFWGLRGGGGNFGVVTEFTFRAHPVGPEVTSGMILFPGEQAAAVLGELPAFVAAAPRALGVASTLTFAPPLPGLPEELHGEPVLLLLPVHIGDAAEAEELTAKLTALGTPVLNTVGRTTWLATNSMLDASAPYGRRAGGRGGYLAELTPEVVDVAIARLDAAPAQPGSVTAVNLWAFGGAFSEDTDEDAMAFSRAGAGWLWETATIWEDREHDADFDTWLDGTATALRPHTLPNAYTNLTQDQGAEWRRGVWGGEAKHRRLRELKAEWDPRNLLRFNKNIEPTAPSASIRR</sequence>
<keyword evidence="5" id="KW-0560">Oxidoreductase</keyword>
<dbReference type="EMBL" id="JARAWP010000026">
    <property type="protein sequence ID" value="MDX3023273.1"/>
    <property type="molecule type" value="Genomic_DNA"/>
</dbReference>
<accession>A0AAP6EJ19</accession>
<dbReference type="Gene3D" id="3.30.43.10">
    <property type="entry name" value="Uridine Diphospho-n-acetylenolpyruvylglucosamine Reductase, domain 2"/>
    <property type="match status" value="1"/>
</dbReference>
<dbReference type="InterPro" id="IPR036318">
    <property type="entry name" value="FAD-bd_PCMH-like_sf"/>
</dbReference>
<dbReference type="PANTHER" id="PTHR42973:SF39">
    <property type="entry name" value="FAD-BINDING PCMH-TYPE DOMAIN-CONTAINING PROTEIN"/>
    <property type="match status" value="1"/>
</dbReference>
<feature type="domain" description="FAD-binding PCMH-type" evidence="6">
    <location>
        <begin position="35"/>
        <end position="205"/>
    </location>
</feature>
<evidence type="ECO:0000313" key="8">
    <source>
        <dbReference type="EMBL" id="MDX3023273.1"/>
    </source>
</evidence>
<dbReference type="SUPFAM" id="SSF56176">
    <property type="entry name" value="FAD-binding/transporter-associated domain-like"/>
    <property type="match status" value="1"/>
</dbReference>
<dbReference type="InterPro" id="IPR012951">
    <property type="entry name" value="BBE"/>
</dbReference>
<name>A0AAP6EJ19_9ACTN</name>
<dbReference type="Proteomes" id="UP001272987">
    <property type="component" value="Unassembled WGS sequence"/>
</dbReference>
<evidence type="ECO:0000256" key="5">
    <source>
        <dbReference type="ARBA" id="ARBA00023002"/>
    </source>
</evidence>
<dbReference type="AlphaFoldDB" id="A0AAP6EJ19"/>
<dbReference type="InterPro" id="IPR016167">
    <property type="entry name" value="FAD-bd_PCMH_sub1"/>
</dbReference>
<dbReference type="PROSITE" id="PS51387">
    <property type="entry name" value="FAD_PCMH"/>
    <property type="match status" value="1"/>
</dbReference>
<dbReference type="RefSeq" id="WP_010357050.1">
    <property type="nucleotide sequence ID" value="NZ_BCMK01000012.1"/>
</dbReference>
<evidence type="ECO:0000313" key="10">
    <source>
        <dbReference type="Proteomes" id="UP001282288"/>
    </source>
</evidence>
<dbReference type="EMBL" id="JARAWC010000034">
    <property type="protein sequence ID" value="MDX2964772.1"/>
    <property type="molecule type" value="Genomic_DNA"/>
</dbReference>
<dbReference type="GeneID" id="69812984"/>
<dbReference type="InterPro" id="IPR006093">
    <property type="entry name" value="Oxy_OxRdtase_FAD_BS"/>
</dbReference>
<dbReference type="GO" id="GO:0071949">
    <property type="term" value="F:FAD binding"/>
    <property type="evidence" value="ECO:0007669"/>
    <property type="project" value="InterPro"/>
</dbReference>
<evidence type="ECO:0000256" key="4">
    <source>
        <dbReference type="ARBA" id="ARBA00022827"/>
    </source>
</evidence>
<comment type="caution">
    <text evidence="7">The sequence shown here is derived from an EMBL/GenBank/DDBJ whole genome shotgun (WGS) entry which is preliminary data.</text>
</comment>